<feature type="compositionally biased region" description="Low complexity" evidence="1">
    <location>
        <begin position="21"/>
        <end position="38"/>
    </location>
</feature>
<dbReference type="Proteomes" id="UP000008281">
    <property type="component" value="Unassembled WGS sequence"/>
</dbReference>
<organism evidence="3">
    <name type="scientific">Caenorhabditis remanei</name>
    <name type="common">Caenorhabditis vulgaris</name>
    <dbReference type="NCBI Taxonomy" id="31234"/>
    <lineage>
        <taxon>Eukaryota</taxon>
        <taxon>Metazoa</taxon>
        <taxon>Ecdysozoa</taxon>
        <taxon>Nematoda</taxon>
        <taxon>Chromadorea</taxon>
        <taxon>Rhabditida</taxon>
        <taxon>Rhabditina</taxon>
        <taxon>Rhabditomorpha</taxon>
        <taxon>Rhabditoidea</taxon>
        <taxon>Rhabditidae</taxon>
        <taxon>Peloderinae</taxon>
        <taxon>Caenorhabditis</taxon>
    </lineage>
</organism>
<accession>E3NHN8</accession>
<protein>
    <submittedName>
        <fullName evidence="2">Uncharacterized protein</fullName>
    </submittedName>
</protein>
<dbReference type="HOGENOM" id="CLU_2796406_0_0_1"/>
<sequence length="69" mass="7962">MSDNDDDDQQLANQGEDDKQMSSGNSTNYSSDSTTMDYNEINCSSTHDNKNDTHLYKYNETNIHIEKRH</sequence>
<keyword evidence="3" id="KW-1185">Reference proteome</keyword>
<evidence type="ECO:0000256" key="1">
    <source>
        <dbReference type="SAM" id="MobiDB-lite"/>
    </source>
</evidence>
<reference evidence="2" key="1">
    <citation type="submission" date="2007-07" db="EMBL/GenBank/DDBJ databases">
        <title>PCAP assembly of the Caenorhabditis remanei genome.</title>
        <authorList>
            <consortium name="The Caenorhabditis remanei Sequencing Consortium"/>
            <person name="Wilson R.K."/>
        </authorList>
    </citation>
    <scope>NUCLEOTIDE SEQUENCE [LARGE SCALE GENOMIC DNA]</scope>
    <source>
        <strain evidence="2">PB4641</strain>
    </source>
</reference>
<evidence type="ECO:0000313" key="2">
    <source>
        <dbReference type="EMBL" id="EFO98324.1"/>
    </source>
</evidence>
<feature type="region of interest" description="Disordered" evidence="1">
    <location>
        <begin position="1"/>
        <end position="53"/>
    </location>
</feature>
<proteinExistence type="predicted"/>
<dbReference type="EMBL" id="DS268682">
    <property type="protein sequence ID" value="EFO98324.1"/>
    <property type="molecule type" value="Genomic_DNA"/>
</dbReference>
<name>E3NHN8_CAERE</name>
<gene>
    <name evidence="2" type="ORF">CRE_24818</name>
</gene>
<dbReference type="AlphaFoldDB" id="E3NHN8"/>
<dbReference type="InParanoid" id="E3NHN8"/>
<evidence type="ECO:0000313" key="3">
    <source>
        <dbReference type="Proteomes" id="UP000008281"/>
    </source>
</evidence>